<evidence type="ECO:0000313" key="5">
    <source>
        <dbReference type="Proteomes" id="UP000008957"/>
    </source>
</evidence>
<reference evidence="5" key="1">
    <citation type="submission" date="2010-03" db="EMBL/GenBank/DDBJ databases">
        <title>The genome sequence of Synergistetes sp. SGP1.</title>
        <authorList>
            <consortium name="metaHIT consortium -- http://www.metahit.eu/"/>
            <person name="Pajon A."/>
            <person name="Turner K."/>
            <person name="Parkhill J."/>
            <person name="Wade W."/>
            <person name="Vartoukian S."/>
        </authorList>
    </citation>
    <scope>NUCLEOTIDE SEQUENCE [LARGE SCALE GENOMIC DNA]</scope>
    <source>
        <strain evidence="5">SGP1</strain>
    </source>
</reference>
<evidence type="ECO:0000256" key="2">
    <source>
        <dbReference type="SAM" id="SignalP"/>
    </source>
</evidence>
<dbReference type="PANTHER" id="PTHR31005">
    <property type="entry name" value="DUF4139 DOMAIN-CONTAINING PROTEIN"/>
    <property type="match status" value="1"/>
</dbReference>
<dbReference type="Proteomes" id="UP000008957">
    <property type="component" value="Chromosome"/>
</dbReference>
<name>A0AB94IYB9_9BACT</name>
<evidence type="ECO:0000259" key="3">
    <source>
        <dbReference type="Pfam" id="PF13598"/>
    </source>
</evidence>
<feature type="signal peptide" evidence="2">
    <location>
        <begin position="1"/>
        <end position="22"/>
    </location>
</feature>
<keyword evidence="2" id="KW-0732">Signal</keyword>
<dbReference type="RefSeq" id="WP_015556953.1">
    <property type="nucleotide sequence ID" value="NC_021038.1"/>
</dbReference>
<gene>
    <name evidence="4" type="ORF">SY1_20100</name>
</gene>
<dbReference type="KEGG" id="sbr:SY1_20100"/>
<feature type="domain" description="DUF4139" evidence="3">
    <location>
        <begin position="203"/>
        <end position="506"/>
    </location>
</feature>
<organism evidence="4 5">
    <name type="scientific">Fretibacterium fastidiosum</name>
    <dbReference type="NCBI Taxonomy" id="651822"/>
    <lineage>
        <taxon>Bacteria</taxon>
        <taxon>Thermotogati</taxon>
        <taxon>Synergistota</taxon>
        <taxon>Synergistia</taxon>
        <taxon>Synergistales</taxon>
        <taxon>Aminobacteriaceae</taxon>
        <taxon>Fretibacterium</taxon>
    </lineage>
</organism>
<accession>A0AB94IYB9</accession>
<keyword evidence="5" id="KW-1185">Reference proteome</keyword>
<dbReference type="EMBL" id="FP929056">
    <property type="protein sequence ID" value="CBL28806.1"/>
    <property type="molecule type" value="Genomic_DNA"/>
</dbReference>
<proteinExistence type="predicted"/>
<protein>
    <recommendedName>
        <fullName evidence="3">DUF4139 domain-containing protein</fullName>
    </recommendedName>
</protein>
<dbReference type="AlphaFoldDB" id="A0AB94IYB9"/>
<sequence>MKLSLFGVLALALLTTFGWACAAQAADFTVRSLDLYPSGAKFVLEVASQGDFEIELPGAFREDSVRLLNPLDAEDFKVVSRRRADWTPPALAGLKAEVEAQAAAVARLNARKSAFQQTLRLLEAIDPAPEDGTQARDLIAYVREAQTLKLDAEKELAELTTALALETEKLEVLREELEARTPDGAGSFLLVSGHGHGDAVLLLEAFAEAAEWSPRYTMNLTTATGAIETDLFALAEQRTGLDYSGVVTFHTKAQDEGVRAPELAPLRVALKPKEQDGDVRKFRRSMSDAGAIAPYAVAAPSAEAARPAPRRLTMTTTLSDRTVTGQGTLSGAGLPSTFTLGRIDLTGKPLLVLIPEQRGSAWLVASMDNAETSLIPGRADLMVDGAPAGVTSLPEYGVGQMRLPFGYAPLITASKEPLVAKTGSSWFSGVSTNGYRIKVTNGMAEDRTVTVRDRLPIPTDDKVKLEVKRIEPAPAERDPENRLTWELSVKAGETVEIVVDYALSYPSGEELLYR</sequence>
<dbReference type="Pfam" id="PF13598">
    <property type="entry name" value="DUF4139"/>
    <property type="match status" value="1"/>
</dbReference>
<feature type="chain" id="PRO_5044493767" description="DUF4139 domain-containing protein" evidence="2">
    <location>
        <begin position="23"/>
        <end position="514"/>
    </location>
</feature>
<evidence type="ECO:0000256" key="1">
    <source>
        <dbReference type="SAM" id="Coils"/>
    </source>
</evidence>
<keyword evidence="1" id="KW-0175">Coiled coil</keyword>
<evidence type="ECO:0000313" key="4">
    <source>
        <dbReference type="EMBL" id="CBL28806.1"/>
    </source>
</evidence>
<feature type="coiled-coil region" evidence="1">
    <location>
        <begin position="142"/>
        <end position="176"/>
    </location>
</feature>
<dbReference type="InterPro" id="IPR011935">
    <property type="entry name" value="CHP02231"/>
</dbReference>
<reference evidence="4 5" key="2">
    <citation type="submission" date="2010-03" db="EMBL/GenBank/DDBJ databases">
        <authorList>
            <person name="Pajon A."/>
        </authorList>
    </citation>
    <scope>NUCLEOTIDE SEQUENCE [LARGE SCALE GENOMIC DNA]</scope>
    <source>
        <strain evidence="4 5">SGP1</strain>
    </source>
</reference>
<dbReference type="PANTHER" id="PTHR31005:SF8">
    <property type="entry name" value="DUF4139 DOMAIN-CONTAINING PROTEIN"/>
    <property type="match status" value="1"/>
</dbReference>
<dbReference type="InterPro" id="IPR037291">
    <property type="entry name" value="DUF4139"/>
</dbReference>